<dbReference type="PANTHER" id="PTHR15435">
    <property type="entry name" value="KICSTOR COMPLEX PROTEIN KAPTIN"/>
    <property type="match status" value="1"/>
</dbReference>
<dbReference type="Proteomes" id="UP000039865">
    <property type="component" value="Unassembled WGS sequence"/>
</dbReference>
<evidence type="ECO:0000313" key="2">
    <source>
        <dbReference type="Proteomes" id="UP000039865"/>
    </source>
</evidence>
<protein>
    <submittedName>
        <fullName evidence="1">Uncharacterized protein</fullName>
    </submittedName>
</protein>
<dbReference type="GO" id="GO:1904262">
    <property type="term" value="P:negative regulation of TORC1 signaling"/>
    <property type="evidence" value="ECO:0007669"/>
    <property type="project" value="TreeGrafter"/>
</dbReference>
<dbReference type="GO" id="GO:0051015">
    <property type="term" value="F:actin filament binding"/>
    <property type="evidence" value="ECO:0007669"/>
    <property type="project" value="TreeGrafter"/>
</dbReference>
<dbReference type="EMBL" id="CCKQ01013779">
    <property type="protein sequence ID" value="CDW85482.1"/>
    <property type="molecule type" value="Genomic_DNA"/>
</dbReference>
<proteinExistence type="predicted"/>
<dbReference type="InParanoid" id="A0A078AW71"/>
<sequence>MASHTKKEDLQASNQESPIIFQLNFYLNGDMSVSILIIVIDYQFEFENKNYLIVSGNDAQLHIYRIELDNETSEIIISDAISQFFKSGKCEFDSDVLHIHVDNVNSSLCLIAIATEFGQIKVFEVKNKTRRNRYATQSEFREFFSGNISSNICKIQLFLTETQNNACDQPDTATQNEFIDQPIPRKSKDFFGLDNEQSESEPEIFTQAAMPRRRRHSLSHQKSQLLIDDKKQEESHNKMTPLHSRRRSQDLRMDKLQDAMFNPNSSYKMNLLVTTNYGYNIVYHDITNRQFELMTLLPLLKNKQDLAAACEVLDFDLDIERESFNIVLGLYSQYLVRYCEKRCATDNEGNDSTPRQNQDGINYEIRDAMYLDHPIMAISKGDIFNIGIYYMIVVTQGSLWVIGPKVLEKVLSYLQ</sequence>
<dbReference type="GO" id="GO:0034198">
    <property type="term" value="P:cellular response to amino acid starvation"/>
    <property type="evidence" value="ECO:0007669"/>
    <property type="project" value="TreeGrafter"/>
</dbReference>
<dbReference type="AlphaFoldDB" id="A0A078AW71"/>
<organism evidence="1 2">
    <name type="scientific">Stylonychia lemnae</name>
    <name type="common">Ciliate</name>
    <dbReference type="NCBI Taxonomy" id="5949"/>
    <lineage>
        <taxon>Eukaryota</taxon>
        <taxon>Sar</taxon>
        <taxon>Alveolata</taxon>
        <taxon>Ciliophora</taxon>
        <taxon>Intramacronucleata</taxon>
        <taxon>Spirotrichea</taxon>
        <taxon>Stichotrichia</taxon>
        <taxon>Sporadotrichida</taxon>
        <taxon>Oxytrichidae</taxon>
        <taxon>Stylonychinae</taxon>
        <taxon>Stylonychia</taxon>
    </lineage>
</organism>
<dbReference type="GO" id="GO:0030027">
    <property type="term" value="C:lamellipodium"/>
    <property type="evidence" value="ECO:0007669"/>
    <property type="project" value="TreeGrafter"/>
</dbReference>
<dbReference type="GO" id="GO:0007015">
    <property type="term" value="P:actin filament organization"/>
    <property type="evidence" value="ECO:0007669"/>
    <property type="project" value="InterPro"/>
</dbReference>
<name>A0A078AW71_STYLE</name>
<reference evidence="1 2" key="1">
    <citation type="submission" date="2014-06" db="EMBL/GenBank/DDBJ databases">
        <authorList>
            <person name="Swart Estienne"/>
        </authorList>
    </citation>
    <scope>NUCLEOTIDE SEQUENCE [LARGE SCALE GENOMIC DNA]</scope>
    <source>
        <strain evidence="1 2">130c</strain>
    </source>
</reference>
<dbReference type="SUPFAM" id="SSF50978">
    <property type="entry name" value="WD40 repeat-like"/>
    <property type="match status" value="1"/>
</dbReference>
<dbReference type="InterPro" id="IPR036322">
    <property type="entry name" value="WD40_repeat_dom_sf"/>
</dbReference>
<evidence type="ECO:0000313" key="1">
    <source>
        <dbReference type="EMBL" id="CDW85482.1"/>
    </source>
</evidence>
<dbReference type="PANTHER" id="PTHR15435:SF2">
    <property type="entry name" value="KICSTOR COMPLEX PROTEIN KAPTIN"/>
    <property type="match status" value="1"/>
</dbReference>
<keyword evidence="2" id="KW-1185">Reference proteome</keyword>
<dbReference type="GO" id="GO:0015629">
    <property type="term" value="C:actin cytoskeleton"/>
    <property type="evidence" value="ECO:0007669"/>
    <property type="project" value="InterPro"/>
</dbReference>
<gene>
    <name evidence="1" type="primary">Contig4007.g4290</name>
    <name evidence="1" type="ORF">STYLEM_14560</name>
</gene>
<accession>A0A078AW71</accession>
<dbReference type="OrthoDB" id="320818at2759"/>
<dbReference type="InterPro" id="IPR029982">
    <property type="entry name" value="Kptn"/>
</dbReference>